<protein>
    <submittedName>
        <fullName evidence="1">Uncharacterized protein</fullName>
    </submittedName>
</protein>
<gene>
    <name evidence="1" type="ORF">KOR42_17070</name>
</gene>
<name>A0A5C5X7U5_9PLAN</name>
<proteinExistence type="predicted"/>
<evidence type="ECO:0000313" key="1">
    <source>
        <dbReference type="EMBL" id="TWT58333.1"/>
    </source>
</evidence>
<evidence type="ECO:0000313" key="2">
    <source>
        <dbReference type="Proteomes" id="UP000317243"/>
    </source>
</evidence>
<keyword evidence="2" id="KW-1185">Reference proteome</keyword>
<comment type="caution">
    <text evidence="1">The sequence shown here is derived from an EMBL/GenBank/DDBJ whole genome shotgun (WGS) entry which is preliminary data.</text>
</comment>
<sequence length="162" mass="18703">MASLDLVILASNPKRQLCHFQQHIRSWGITHHQILAHSHLRFQRCFQQCKMRSKFSRRPLGALRHDFTRELSAGAMPSVAWACISHSPLVFRSNGLRGWRRMMNLSSDSVRNRTKKHLVATQPSRSRPGHPAVNLILLLTSHMVNQKDRGLECHIMKDQRSL</sequence>
<reference evidence="1 2" key="1">
    <citation type="submission" date="2019-02" db="EMBL/GenBank/DDBJ databases">
        <title>Deep-cultivation of Planctomycetes and their phenomic and genomic characterization uncovers novel biology.</title>
        <authorList>
            <person name="Wiegand S."/>
            <person name="Jogler M."/>
            <person name="Boedeker C."/>
            <person name="Pinto D."/>
            <person name="Vollmers J."/>
            <person name="Rivas-Marin E."/>
            <person name="Kohn T."/>
            <person name="Peeters S.H."/>
            <person name="Heuer A."/>
            <person name="Rast P."/>
            <person name="Oberbeckmann S."/>
            <person name="Bunk B."/>
            <person name="Jeske O."/>
            <person name="Meyerdierks A."/>
            <person name="Storesund J.E."/>
            <person name="Kallscheuer N."/>
            <person name="Luecker S."/>
            <person name="Lage O.M."/>
            <person name="Pohl T."/>
            <person name="Merkel B.J."/>
            <person name="Hornburger P."/>
            <person name="Mueller R.-W."/>
            <person name="Bruemmer F."/>
            <person name="Labrenz M."/>
            <person name="Spormann A.M."/>
            <person name="Op Den Camp H."/>
            <person name="Overmann J."/>
            <person name="Amann R."/>
            <person name="Jetten M.S.M."/>
            <person name="Mascher T."/>
            <person name="Medema M.H."/>
            <person name="Devos D.P."/>
            <person name="Kaster A.-K."/>
            <person name="Ovreas L."/>
            <person name="Rohde M."/>
            <person name="Galperin M.Y."/>
            <person name="Jogler C."/>
        </authorList>
    </citation>
    <scope>NUCLEOTIDE SEQUENCE [LARGE SCALE GENOMIC DNA]</scope>
    <source>
        <strain evidence="1 2">KOR42</strain>
    </source>
</reference>
<dbReference type="EMBL" id="SIHI01000001">
    <property type="protein sequence ID" value="TWT58333.1"/>
    <property type="molecule type" value="Genomic_DNA"/>
</dbReference>
<dbReference type="AlphaFoldDB" id="A0A5C5X7U5"/>
<organism evidence="1 2">
    <name type="scientific">Thalassoglobus neptunius</name>
    <dbReference type="NCBI Taxonomy" id="1938619"/>
    <lineage>
        <taxon>Bacteria</taxon>
        <taxon>Pseudomonadati</taxon>
        <taxon>Planctomycetota</taxon>
        <taxon>Planctomycetia</taxon>
        <taxon>Planctomycetales</taxon>
        <taxon>Planctomycetaceae</taxon>
        <taxon>Thalassoglobus</taxon>
    </lineage>
</organism>
<accession>A0A5C5X7U5</accession>
<dbReference type="Proteomes" id="UP000317243">
    <property type="component" value="Unassembled WGS sequence"/>
</dbReference>